<evidence type="ECO:0000313" key="2">
    <source>
        <dbReference type="Proteomes" id="UP000321331"/>
    </source>
</evidence>
<organism evidence="1 2">
    <name type="scientific">Fusarium oxysporum f. sp. cubense</name>
    <dbReference type="NCBI Taxonomy" id="61366"/>
    <lineage>
        <taxon>Eukaryota</taxon>
        <taxon>Fungi</taxon>
        <taxon>Dikarya</taxon>
        <taxon>Ascomycota</taxon>
        <taxon>Pezizomycotina</taxon>
        <taxon>Sordariomycetes</taxon>
        <taxon>Hypocreomycetidae</taxon>
        <taxon>Hypocreales</taxon>
        <taxon>Nectriaceae</taxon>
        <taxon>Fusarium</taxon>
        <taxon>Fusarium oxysporum species complex</taxon>
    </lineage>
</organism>
<name>A0A5C6TAC0_FUSOC</name>
<accession>A0A5C6TAC0</accession>
<comment type="caution">
    <text evidence="1">The sequence shown here is derived from an EMBL/GenBank/DDBJ whole genome shotgun (WGS) entry which is preliminary data.</text>
</comment>
<gene>
    <name evidence="1" type="ORF">FocTR4_00002371</name>
</gene>
<dbReference type="Proteomes" id="UP000321331">
    <property type="component" value="Unassembled WGS sequence"/>
</dbReference>
<dbReference type="EMBL" id="VMNF01000005">
    <property type="protein sequence ID" value="TXC07950.1"/>
    <property type="molecule type" value="Genomic_DNA"/>
</dbReference>
<reference evidence="1 2" key="1">
    <citation type="submission" date="2019-07" db="EMBL/GenBank/DDBJ databases">
        <title>The First High-Quality Draft Genome Sequence of the Causal Agent of the Current Panama Disease Epidemic.</title>
        <authorList>
            <person name="Warmington R.J."/>
            <person name="Kay W."/>
            <person name="Jeffries A."/>
            <person name="Bebber D."/>
            <person name="Moore K."/>
            <person name="Studholme D.J."/>
        </authorList>
    </citation>
    <scope>NUCLEOTIDE SEQUENCE [LARGE SCALE GENOMIC DNA]</scope>
    <source>
        <strain evidence="1 2">TR4</strain>
    </source>
</reference>
<sequence>MGMRAWRVSLVGSPTKLCARWAKAEAMISITTTDAPMAGAGGTAVEMDDRPLVEGGKIVKGRITTTRRIALRRRRAAESAAAAEKHLQLHSNLGS</sequence>
<proteinExistence type="predicted"/>
<dbReference type="AlphaFoldDB" id="A0A5C6TAC0"/>
<evidence type="ECO:0000313" key="1">
    <source>
        <dbReference type="EMBL" id="TXC07950.1"/>
    </source>
</evidence>
<protein>
    <submittedName>
        <fullName evidence="1">Uncharacterized protein</fullName>
    </submittedName>
</protein>